<dbReference type="RefSeq" id="WP_160823749.1">
    <property type="nucleotide sequence ID" value="NZ_JBHSXE010000001.1"/>
</dbReference>
<comment type="caution">
    <text evidence="4">The sequence shown here is derived from an EMBL/GenBank/DDBJ whole genome shotgun (WGS) entry which is preliminary data.</text>
</comment>
<comment type="similarity">
    <text evidence="3">Belongs to the FPP/GGPP synthase family.</text>
</comment>
<dbReference type="Gene3D" id="1.10.600.10">
    <property type="entry name" value="Farnesyl Diphosphate Synthase"/>
    <property type="match status" value="1"/>
</dbReference>
<evidence type="ECO:0000313" key="4">
    <source>
        <dbReference type="EMBL" id="MFC6879052.1"/>
    </source>
</evidence>
<proteinExistence type="inferred from homology"/>
<name>A0ABW2CC29_9ACTN</name>
<dbReference type="PANTHER" id="PTHR12001:SF71">
    <property type="entry name" value="(2E,6E)-FARNESYL DIPHOSPHATE SYNTHASE"/>
    <property type="match status" value="1"/>
</dbReference>
<evidence type="ECO:0000256" key="2">
    <source>
        <dbReference type="ARBA" id="ARBA00022842"/>
    </source>
</evidence>
<protein>
    <submittedName>
        <fullName evidence="4">Polyprenyl synthetase family protein</fullName>
    </submittedName>
</protein>
<accession>A0ABW2CC29</accession>
<organism evidence="4 5">
    <name type="scientific">Actinomadura yumaensis</name>
    <dbReference type="NCBI Taxonomy" id="111807"/>
    <lineage>
        <taxon>Bacteria</taxon>
        <taxon>Bacillati</taxon>
        <taxon>Actinomycetota</taxon>
        <taxon>Actinomycetes</taxon>
        <taxon>Streptosporangiales</taxon>
        <taxon>Thermomonosporaceae</taxon>
        <taxon>Actinomadura</taxon>
    </lineage>
</organism>
<evidence type="ECO:0000256" key="3">
    <source>
        <dbReference type="RuleBase" id="RU004466"/>
    </source>
</evidence>
<dbReference type="InterPro" id="IPR008949">
    <property type="entry name" value="Isoprenoid_synthase_dom_sf"/>
</dbReference>
<dbReference type="SFLD" id="SFLDS00005">
    <property type="entry name" value="Isoprenoid_Synthase_Type_I"/>
    <property type="match status" value="1"/>
</dbReference>
<evidence type="ECO:0000256" key="1">
    <source>
        <dbReference type="ARBA" id="ARBA00022723"/>
    </source>
</evidence>
<evidence type="ECO:0000313" key="5">
    <source>
        <dbReference type="Proteomes" id="UP001596380"/>
    </source>
</evidence>
<dbReference type="PROSITE" id="PS00723">
    <property type="entry name" value="POLYPRENYL_SYNTHASE_1"/>
    <property type="match status" value="1"/>
</dbReference>
<gene>
    <name evidence="4" type="ORF">ACFQKB_04660</name>
</gene>
<keyword evidence="2" id="KW-0460">Magnesium</keyword>
<dbReference type="Proteomes" id="UP001596380">
    <property type="component" value="Unassembled WGS sequence"/>
</dbReference>
<reference evidence="5" key="1">
    <citation type="journal article" date="2019" name="Int. J. Syst. Evol. Microbiol.">
        <title>The Global Catalogue of Microorganisms (GCM) 10K type strain sequencing project: providing services to taxonomists for standard genome sequencing and annotation.</title>
        <authorList>
            <consortium name="The Broad Institute Genomics Platform"/>
            <consortium name="The Broad Institute Genome Sequencing Center for Infectious Disease"/>
            <person name="Wu L."/>
            <person name="Ma J."/>
        </authorList>
    </citation>
    <scope>NUCLEOTIDE SEQUENCE [LARGE SCALE GENOMIC DNA]</scope>
    <source>
        <strain evidence="5">JCM 3369</strain>
    </source>
</reference>
<keyword evidence="5" id="KW-1185">Reference proteome</keyword>
<dbReference type="SFLD" id="SFLDG01017">
    <property type="entry name" value="Polyprenyl_Transferase_Like"/>
    <property type="match status" value="1"/>
</dbReference>
<keyword evidence="3" id="KW-0808">Transferase</keyword>
<sequence length="337" mass="35549">MTTETPSPATTGRELIEPALRAAVDRLDRPMREIAAYHFGWTDERGRPASASGKALRPALVLLSARAAGGGPGAGLPGAVAVELVHQFSLLHDDIMDGDRTRRHRPAAWTVFGVPAAILCGDALVTLALEVLLEPGTRGGQWAARGLTAATAELIAGQALDLEFERRERITLDECLRMSSAKTAALLACACSLGAMLCEAPAPLTTALTAYGADLGVAFQLTDDLLGIWGSPEVTGKPVLNDLRSRKKSLPVTAALNAGTADSAGLAELLGRPGELPEDELRRAARLVESAGGRAWTEAEADARVASARAHLDEVELPDDVRSELDALARYVTTRDR</sequence>
<dbReference type="Pfam" id="PF00348">
    <property type="entry name" value="polyprenyl_synt"/>
    <property type="match status" value="1"/>
</dbReference>
<keyword evidence="1" id="KW-0479">Metal-binding</keyword>
<dbReference type="PANTHER" id="PTHR12001">
    <property type="entry name" value="GERANYLGERANYL PYROPHOSPHATE SYNTHASE"/>
    <property type="match status" value="1"/>
</dbReference>
<dbReference type="InterPro" id="IPR033749">
    <property type="entry name" value="Polyprenyl_synt_CS"/>
</dbReference>
<dbReference type="SUPFAM" id="SSF48576">
    <property type="entry name" value="Terpenoid synthases"/>
    <property type="match status" value="1"/>
</dbReference>
<dbReference type="EMBL" id="JBHSXS010000002">
    <property type="protein sequence ID" value="MFC6879052.1"/>
    <property type="molecule type" value="Genomic_DNA"/>
</dbReference>
<dbReference type="PROSITE" id="PS00444">
    <property type="entry name" value="POLYPRENYL_SYNTHASE_2"/>
    <property type="match status" value="1"/>
</dbReference>
<dbReference type="InterPro" id="IPR000092">
    <property type="entry name" value="Polyprenyl_synt"/>
</dbReference>
<dbReference type="CDD" id="cd00685">
    <property type="entry name" value="Trans_IPPS_HT"/>
    <property type="match status" value="1"/>
</dbReference>